<gene>
    <name evidence="1" type="ORF">CDAR_495291</name>
</gene>
<reference evidence="1 2" key="1">
    <citation type="submission" date="2021-06" db="EMBL/GenBank/DDBJ databases">
        <title>Caerostris darwini draft genome.</title>
        <authorList>
            <person name="Kono N."/>
            <person name="Arakawa K."/>
        </authorList>
    </citation>
    <scope>NUCLEOTIDE SEQUENCE [LARGE SCALE GENOMIC DNA]</scope>
</reference>
<sequence>MFFFPDFKRTGDIYKKNLSTLFKDVVRSDSGTKHSLVGREYFTFDPQNLLKSVSNRVMAKLPGVREGRAVVDNMSKGFLLITTSSTLLVDIIQPRFGSIKRN</sequence>
<dbReference type="AlphaFoldDB" id="A0AAV4UXS8"/>
<name>A0AAV4UXS8_9ARAC</name>
<accession>A0AAV4UXS8</accession>
<evidence type="ECO:0000313" key="2">
    <source>
        <dbReference type="Proteomes" id="UP001054837"/>
    </source>
</evidence>
<protein>
    <submittedName>
        <fullName evidence="1">Uncharacterized protein</fullName>
    </submittedName>
</protein>
<proteinExistence type="predicted"/>
<dbReference type="EMBL" id="BPLQ01012095">
    <property type="protein sequence ID" value="GIY62510.1"/>
    <property type="molecule type" value="Genomic_DNA"/>
</dbReference>
<keyword evidence="2" id="KW-1185">Reference proteome</keyword>
<comment type="caution">
    <text evidence="1">The sequence shown here is derived from an EMBL/GenBank/DDBJ whole genome shotgun (WGS) entry which is preliminary data.</text>
</comment>
<organism evidence="1 2">
    <name type="scientific">Caerostris darwini</name>
    <dbReference type="NCBI Taxonomy" id="1538125"/>
    <lineage>
        <taxon>Eukaryota</taxon>
        <taxon>Metazoa</taxon>
        <taxon>Ecdysozoa</taxon>
        <taxon>Arthropoda</taxon>
        <taxon>Chelicerata</taxon>
        <taxon>Arachnida</taxon>
        <taxon>Araneae</taxon>
        <taxon>Araneomorphae</taxon>
        <taxon>Entelegynae</taxon>
        <taxon>Araneoidea</taxon>
        <taxon>Araneidae</taxon>
        <taxon>Caerostris</taxon>
    </lineage>
</organism>
<evidence type="ECO:0000313" key="1">
    <source>
        <dbReference type="EMBL" id="GIY62510.1"/>
    </source>
</evidence>
<dbReference type="Proteomes" id="UP001054837">
    <property type="component" value="Unassembled WGS sequence"/>
</dbReference>